<dbReference type="Proteomes" id="UP000324800">
    <property type="component" value="Unassembled WGS sequence"/>
</dbReference>
<protein>
    <submittedName>
        <fullName evidence="1">Uncharacterized protein</fullName>
    </submittedName>
</protein>
<organism evidence="1 2">
    <name type="scientific">Streblomastix strix</name>
    <dbReference type="NCBI Taxonomy" id="222440"/>
    <lineage>
        <taxon>Eukaryota</taxon>
        <taxon>Metamonada</taxon>
        <taxon>Preaxostyla</taxon>
        <taxon>Oxymonadida</taxon>
        <taxon>Streblomastigidae</taxon>
        <taxon>Streblomastix</taxon>
    </lineage>
</organism>
<gene>
    <name evidence="1" type="ORF">EZS28_042539</name>
</gene>
<name>A0A5J4TX08_9EUKA</name>
<comment type="caution">
    <text evidence="1">The sequence shown here is derived from an EMBL/GenBank/DDBJ whole genome shotgun (WGS) entry which is preliminary data.</text>
</comment>
<reference evidence="1 2" key="1">
    <citation type="submission" date="2019-03" db="EMBL/GenBank/DDBJ databases">
        <title>Single cell metagenomics reveals metabolic interactions within the superorganism composed of flagellate Streblomastix strix and complex community of Bacteroidetes bacteria on its surface.</title>
        <authorList>
            <person name="Treitli S.C."/>
            <person name="Kolisko M."/>
            <person name="Husnik F."/>
            <person name="Keeling P."/>
            <person name="Hampl V."/>
        </authorList>
    </citation>
    <scope>NUCLEOTIDE SEQUENCE [LARGE SCALE GENOMIC DNA]</scope>
    <source>
        <strain evidence="1">ST1C</strain>
    </source>
</reference>
<dbReference type="AlphaFoldDB" id="A0A5J4TX08"/>
<accession>A0A5J4TX08</accession>
<proteinExistence type="predicted"/>
<sequence>MVISLRVRGIKQGGGIKHRLQEQQDEDIEKINSQIIEEIIQLRDLIVKTTEIIDHKDLIKEEEEEISEEEVLEEIEMVVIEIAEQRTHTIMVITTICLVQPHGFQLNQYRQLHRIQLFQTSPKDKLVFQLLNW</sequence>
<evidence type="ECO:0000313" key="1">
    <source>
        <dbReference type="EMBL" id="KAA6361935.1"/>
    </source>
</evidence>
<dbReference type="EMBL" id="SNRW01024871">
    <property type="protein sequence ID" value="KAA6361935.1"/>
    <property type="molecule type" value="Genomic_DNA"/>
</dbReference>
<evidence type="ECO:0000313" key="2">
    <source>
        <dbReference type="Proteomes" id="UP000324800"/>
    </source>
</evidence>